<protein>
    <recommendedName>
        <fullName evidence="8">Glycerol-3-phosphate dehydrogenase [NAD(+)]</fullName>
        <ecNumber evidence="8">1.1.1.8</ecNumber>
    </recommendedName>
</protein>
<dbReference type="InterPro" id="IPR008927">
    <property type="entry name" value="6-PGluconate_DH-like_C_sf"/>
</dbReference>
<keyword evidence="3 7" id="KW-0520">NAD</keyword>
<evidence type="ECO:0000256" key="4">
    <source>
        <dbReference type="ARBA" id="ARBA00048683"/>
    </source>
</evidence>
<evidence type="ECO:0000256" key="8">
    <source>
        <dbReference type="RuleBase" id="RU361243"/>
    </source>
</evidence>
<proteinExistence type="inferred from homology"/>
<dbReference type="PANTHER" id="PTHR11728:SF1">
    <property type="entry name" value="GLYCEROL-3-PHOSPHATE DEHYDROGENASE [NAD(+)] 2, CHLOROPLASTIC"/>
    <property type="match status" value="1"/>
</dbReference>
<evidence type="ECO:0000313" key="12">
    <source>
        <dbReference type="EMBL" id="TPX45286.1"/>
    </source>
</evidence>
<evidence type="ECO:0000256" key="2">
    <source>
        <dbReference type="ARBA" id="ARBA00023002"/>
    </source>
</evidence>
<dbReference type="InterPro" id="IPR006168">
    <property type="entry name" value="G3P_DH_NAD-dep"/>
</dbReference>
<dbReference type="OrthoDB" id="10263760at2759"/>
<dbReference type="Gene3D" id="3.40.50.720">
    <property type="entry name" value="NAD(P)-binding Rossmann-like Domain"/>
    <property type="match status" value="1"/>
</dbReference>
<evidence type="ECO:0000313" key="11">
    <source>
        <dbReference type="EMBL" id="TPX40001.1"/>
    </source>
</evidence>
<evidence type="ECO:0000256" key="6">
    <source>
        <dbReference type="ARBA" id="ARBA00084116"/>
    </source>
</evidence>
<dbReference type="InterPro" id="IPR011128">
    <property type="entry name" value="G3P_DH_NAD-dep_N"/>
</dbReference>
<dbReference type="GO" id="GO:0141152">
    <property type="term" value="F:glycerol-3-phosphate dehydrogenase (NAD+) activity"/>
    <property type="evidence" value="ECO:0007669"/>
    <property type="project" value="UniProtKB-UniRule"/>
</dbReference>
<dbReference type="GO" id="GO:0046168">
    <property type="term" value="P:glycerol-3-phosphate catabolic process"/>
    <property type="evidence" value="ECO:0007669"/>
    <property type="project" value="UniProtKB-UniRule"/>
</dbReference>
<evidence type="ECO:0000259" key="10">
    <source>
        <dbReference type="Pfam" id="PF07479"/>
    </source>
</evidence>
<keyword evidence="6" id="KW-0327">Glycosome</keyword>
<evidence type="ECO:0000256" key="5">
    <source>
        <dbReference type="ARBA" id="ARBA00060503"/>
    </source>
</evidence>
<dbReference type="NCBIfam" id="NF000942">
    <property type="entry name" value="PRK00094.1-4"/>
    <property type="match status" value="1"/>
</dbReference>
<dbReference type="SUPFAM" id="SSF51735">
    <property type="entry name" value="NAD(P)-binding Rossmann-fold domains"/>
    <property type="match status" value="1"/>
</dbReference>
<keyword evidence="13" id="KW-1185">Reference proteome</keyword>
<dbReference type="HAMAP" id="MF_00394">
    <property type="entry name" value="NAD_Glyc3P_dehydrog"/>
    <property type="match status" value="1"/>
</dbReference>
<feature type="domain" description="Glycerol-3-phosphate dehydrogenase NAD-dependent N-terminal" evidence="9">
    <location>
        <begin position="4"/>
        <end position="166"/>
    </location>
</feature>
<dbReference type="EMBL" id="QEAM01000146">
    <property type="protein sequence ID" value="TPX45286.1"/>
    <property type="molecule type" value="Genomic_DNA"/>
</dbReference>
<dbReference type="PANTHER" id="PTHR11728">
    <property type="entry name" value="GLYCEROL-3-PHOSPHATE DEHYDROGENASE"/>
    <property type="match status" value="1"/>
</dbReference>
<reference evidence="13 14" key="1">
    <citation type="journal article" date="2019" name="Sci. Rep.">
        <title>Comparative genomics of chytrid fungi reveal insights into the obligate biotrophic and pathogenic lifestyle of Synchytrium endobioticum.</title>
        <authorList>
            <person name="van de Vossenberg B.T.L.H."/>
            <person name="Warris S."/>
            <person name="Nguyen H.D.T."/>
            <person name="van Gent-Pelzer M.P.E."/>
            <person name="Joly D.L."/>
            <person name="van de Geest H.C."/>
            <person name="Bonants P.J.M."/>
            <person name="Smith D.S."/>
            <person name="Levesque C.A."/>
            <person name="van der Lee T.A.J."/>
        </authorList>
    </citation>
    <scope>NUCLEOTIDE SEQUENCE [LARGE SCALE GENOMIC DNA]</scope>
    <source>
        <strain evidence="12 14">LEV6574</strain>
        <strain evidence="11 13">MB42</strain>
    </source>
</reference>
<accession>A0A507CJY3</accession>
<dbReference type="FunFam" id="1.10.1040.10:FF:000001">
    <property type="entry name" value="Glycerol-3-phosphate dehydrogenase [NAD(P)+]"/>
    <property type="match status" value="1"/>
</dbReference>
<dbReference type="EMBL" id="QEAN01000329">
    <property type="protein sequence ID" value="TPX40001.1"/>
    <property type="molecule type" value="Genomic_DNA"/>
</dbReference>
<comment type="subcellular location">
    <subcellularLocation>
        <location evidence="5">Glycosome</location>
    </subcellularLocation>
</comment>
<comment type="caution">
    <text evidence="11">The sequence shown here is derived from an EMBL/GenBank/DDBJ whole genome shotgun (WGS) entry which is preliminary data.</text>
</comment>
<gene>
    <name evidence="12" type="ORF">SeLEV6574_g03956</name>
    <name evidence="11" type="ORF">SeMB42_g06163</name>
</gene>
<dbReference type="Pfam" id="PF07479">
    <property type="entry name" value="NAD_Gly3P_dh_C"/>
    <property type="match status" value="1"/>
</dbReference>
<dbReference type="Proteomes" id="UP000317494">
    <property type="component" value="Unassembled WGS sequence"/>
</dbReference>
<evidence type="ECO:0000256" key="1">
    <source>
        <dbReference type="ARBA" id="ARBA00011009"/>
    </source>
</evidence>
<comment type="similarity">
    <text evidence="1 7">Belongs to the NAD-dependent glycerol-3-phosphate dehydrogenase family.</text>
</comment>
<feature type="domain" description="Glycerol-3-phosphate dehydrogenase NAD-dependent C-terminal" evidence="10">
    <location>
        <begin position="188"/>
        <end position="328"/>
    </location>
</feature>
<dbReference type="GO" id="GO:0005975">
    <property type="term" value="P:carbohydrate metabolic process"/>
    <property type="evidence" value="ECO:0007669"/>
    <property type="project" value="InterPro"/>
</dbReference>
<dbReference type="Pfam" id="PF01210">
    <property type="entry name" value="NAD_Gly3P_dh_N"/>
    <property type="match status" value="1"/>
</dbReference>
<dbReference type="STRING" id="286115.A0A507CJY3"/>
<evidence type="ECO:0000256" key="7">
    <source>
        <dbReference type="RuleBase" id="RU000437"/>
    </source>
</evidence>
<dbReference type="Gene3D" id="1.10.1040.10">
    <property type="entry name" value="N-(1-d-carboxylethyl)-l-norvaline Dehydrogenase, domain 2"/>
    <property type="match status" value="1"/>
</dbReference>
<dbReference type="PRINTS" id="PR00077">
    <property type="entry name" value="GPDHDRGNASE"/>
</dbReference>
<dbReference type="FunFam" id="3.40.50.720:FF:000019">
    <property type="entry name" value="Glycerol-3-phosphate dehydrogenase [NAD(P)+]"/>
    <property type="match status" value="1"/>
</dbReference>
<dbReference type="InterPro" id="IPR036291">
    <property type="entry name" value="NAD(P)-bd_dom_sf"/>
</dbReference>
<comment type="catalytic activity">
    <reaction evidence="4 8">
        <text>sn-glycerol 3-phosphate + NAD(+) = dihydroxyacetone phosphate + NADH + H(+)</text>
        <dbReference type="Rhea" id="RHEA:11092"/>
        <dbReference type="ChEBI" id="CHEBI:15378"/>
        <dbReference type="ChEBI" id="CHEBI:57540"/>
        <dbReference type="ChEBI" id="CHEBI:57597"/>
        <dbReference type="ChEBI" id="CHEBI:57642"/>
        <dbReference type="ChEBI" id="CHEBI:57945"/>
        <dbReference type="EC" id="1.1.1.8"/>
    </reaction>
</comment>
<dbReference type="NCBIfam" id="NF000940">
    <property type="entry name" value="PRK00094.1-2"/>
    <property type="match status" value="1"/>
</dbReference>
<dbReference type="VEuPathDB" id="FungiDB:SeMB42_g06163"/>
<evidence type="ECO:0000259" key="9">
    <source>
        <dbReference type="Pfam" id="PF01210"/>
    </source>
</evidence>
<dbReference type="GO" id="GO:0005829">
    <property type="term" value="C:cytosol"/>
    <property type="evidence" value="ECO:0007669"/>
    <property type="project" value="TreeGrafter"/>
</dbReference>
<dbReference type="SUPFAM" id="SSF48179">
    <property type="entry name" value="6-phosphogluconate dehydrogenase C-terminal domain-like"/>
    <property type="match status" value="1"/>
</dbReference>
<dbReference type="GO" id="GO:0020015">
    <property type="term" value="C:glycosome"/>
    <property type="evidence" value="ECO:0007669"/>
    <property type="project" value="UniProtKB-SubCell"/>
</dbReference>
<dbReference type="InterPro" id="IPR013328">
    <property type="entry name" value="6PGD_dom2"/>
</dbReference>
<keyword evidence="2 7" id="KW-0560">Oxidoreductase</keyword>
<dbReference type="AlphaFoldDB" id="A0A507CJY3"/>
<name>A0A507CJY3_9FUNG</name>
<evidence type="ECO:0000313" key="13">
    <source>
        <dbReference type="Proteomes" id="UP000317494"/>
    </source>
</evidence>
<evidence type="ECO:0000313" key="14">
    <source>
        <dbReference type="Proteomes" id="UP000320475"/>
    </source>
</evidence>
<dbReference type="Proteomes" id="UP000320475">
    <property type="component" value="Unassembled WGS sequence"/>
</dbReference>
<dbReference type="InterPro" id="IPR006109">
    <property type="entry name" value="G3P_DH_NAD-dep_C"/>
</dbReference>
<dbReference type="GO" id="GO:0051287">
    <property type="term" value="F:NAD binding"/>
    <property type="evidence" value="ECO:0007669"/>
    <property type="project" value="UniProtKB-UniRule"/>
</dbReference>
<sequence length="423" mass="46338">MAEKVLVLGAGNFGTCLADHLSDLGTDVTIWARDHNVVDGINQHHRNIKYMKNDDLHKNLKATSSLTPQLIKSATTILVSIPTQHMRSILEAHFTASELRETLINQLHIYVNKGIEISTGMLPYQIVDEVMGKALGDSAVYLSGPSFAAEVIKRQPTAVAVASRTRDRALRAQRLFHAPHFRVYDTPDIIGVEICGALKNVIAIAAGASVAQDFQQNTRAALITRGLAEITRIGVALGANPITFQGLAGVGDLLLTCTSEKSRNFTLGYRLGQGEQVEHVLNTLGSVAEGYETSKAAYELCRKIHADSPMVDSVYAVCHRGAPVREMMSKVMGRPPKSELYGLPGHEDEIADDGNYTNPDKFVENVVEMKEADGGRTRSYDTVLKAVDQLEDHYSKWIAQVTPVLIIHICKLLIAIWTSFDLP</sequence>
<organism evidence="11 13">
    <name type="scientific">Synchytrium endobioticum</name>
    <dbReference type="NCBI Taxonomy" id="286115"/>
    <lineage>
        <taxon>Eukaryota</taxon>
        <taxon>Fungi</taxon>
        <taxon>Fungi incertae sedis</taxon>
        <taxon>Chytridiomycota</taxon>
        <taxon>Chytridiomycota incertae sedis</taxon>
        <taxon>Chytridiomycetes</taxon>
        <taxon>Synchytriales</taxon>
        <taxon>Synchytriaceae</taxon>
        <taxon>Synchytrium</taxon>
    </lineage>
</organism>
<evidence type="ECO:0000256" key="3">
    <source>
        <dbReference type="ARBA" id="ARBA00023027"/>
    </source>
</evidence>
<dbReference type="EC" id="1.1.1.8" evidence="8"/>